<dbReference type="OrthoDB" id="198885at2759"/>
<dbReference type="PROSITE" id="PS00584">
    <property type="entry name" value="PFKB_KINASES_2"/>
    <property type="match status" value="1"/>
</dbReference>
<dbReference type="Pfam" id="PF00294">
    <property type="entry name" value="PfkB"/>
    <property type="match status" value="1"/>
</dbReference>
<evidence type="ECO:0000256" key="9">
    <source>
        <dbReference type="RuleBase" id="RU003704"/>
    </source>
</evidence>
<dbReference type="GO" id="GO:0005737">
    <property type="term" value="C:cytoplasm"/>
    <property type="evidence" value="ECO:0007669"/>
    <property type="project" value="TreeGrafter"/>
</dbReference>
<keyword evidence="4 9" id="KW-0418">Kinase</keyword>
<evidence type="ECO:0000256" key="7">
    <source>
        <dbReference type="ARBA" id="ARBA00023239"/>
    </source>
</evidence>
<evidence type="ECO:0000256" key="3">
    <source>
        <dbReference type="ARBA" id="ARBA00022723"/>
    </source>
</evidence>
<evidence type="ECO:0000313" key="12">
    <source>
        <dbReference type="EMBL" id="TRZ12420.1"/>
    </source>
</evidence>
<dbReference type="PANTHER" id="PTHR42909">
    <property type="entry name" value="ZGC:136858"/>
    <property type="match status" value="1"/>
</dbReference>
<feature type="region of interest" description="Disordered" evidence="10">
    <location>
        <begin position="660"/>
        <end position="684"/>
    </location>
</feature>
<name>A0A8K1G5S8_9PASS</name>
<dbReference type="EMBL" id="SWJQ01000592">
    <property type="protein sequence ID" value="TRZ12420.1"/>
    <property type="molecule type" value="Genomic_DNA"/>
</dbReference>
<dbReference type="InterPro" id="IPR002139">
    <property type="entry name" value="Ribo/fructo_kinase"/>
</dbReference>
<dbReference type="AlphaFoldDB" id="A0A8K1G5S8"/>
<gene>
    <name evidence="12" type="ORF">HGM15179_014688</name>
</gene>
<dbReference type="Gene3D" id="3.40.1790.10">
    <property type="entry name" value="Indigoidine synthase domain"/>
    <property type="match status" value="1"/>
</dbReference>
<keyword evidence="3" id="KW-0479">Metal-binding</keyword>
<feature type="domain" description="Carbohydrate kinase PfkB" evidence="11">
    <location>
        <begin position="332"/>
        <end position="656"/>
    </location>
</feature>
<comment type="similarity">
    <text evidence="1 9">Belongs to the carbohydrate kinase PfkB family.</text>
</comment>
<dbReference type="GO" id="GO:0046872">
    <property type="term" value="F:metal ion binding"/>
    <property type="evidence" value="ECO:0007669"/>
    <property type="project" value="UniProtKB-KW"/>
</dbReference>
<feature type="compositionally biased region" description="Basic and acidic residues" evidence="10">
    <location>
        <begin position="668"/>
        <end position="684"/>
    </location>
</feature>
<evidence type="ECO:0000256" key="1">
    <source>
        <dbReference type="ARBA" id="ARBA00010688"/>
    </source>
</evidence>
<keyword evidence="2 9" id="KW-0808">Transferase</keyword>
<evidence type="ECO:0000313" key="13">
    <source>
        <dbReference type="Proteomes" id="UP000796761"/>
    </source>
</evidence>
<dbReference type="GO" id="GO:0016301">
    <property type="term" value="F:kinase activity"/>
    <property type="evidence" value="ECO:0007669"/>
    <property type="project" value="UniProtKB-KW"/>
</dbReference>
<comment type="caution">
    <text evidence="12">The sequence shown here is derived from an EMBL/GenBank/DDBJ whole genome shotgun (WGS) entry which is preliminary data.</text>
</comment>
<reference evidence="12" key="1">
    <citation type="submission" date="2019-04" db="EMBL/GenBank/DDBJ databases">
        <title>Genome assembly of Zosterops borbonicus 15179.</title>
        <authorList>
            <person name="Leroy T."/>
            <person name="Anselmetti Y."/>
            <person name="Tilak M.-K."/>
            <person name="Nabholz B."/>
        </authorList>
    </citation>
    <scope>NUCLEOTIDE SEQUENCE</scope>
    <source>
        <strain evidence="12">HGM_15179</strain>
        <tissue evidence="12">Muscle</tissue>
    </source>
</reference>
<dbReference type="SUPFAM" id="SSF53613">
    <property type="entry name" value="Ribokinase-like"/>
    <property type="match status" value="1"/>
</dbReference>
<keyword evidence="7" id="KW-0456">Lyase</keyword>
<evidence type="ECO:0000256" key="8">
    <source>
        <dbReference type="ARBA" id="ARBA00023295"/>
    </source>
</evidence>
<evidence type="ECO:0000256" key="10">
    <source>
        <dbReference type="SAM" id="MobiDB-lite"/>
    </source>
</evidence>
<keyword evidence="8" id="KW-0326">Glycosidase</keyword>
<evidence type="ECO:0000256" key="2">
    <source>
        <dbReference type="ARBA" id="ARBA00022679"/>
    </source>
</evidence>
<feature type="region of interest" description="Disordered" evidence="10">
    <location>
        <begin position="721"/>
        <end position="749"/>
    </location>
</feature>
<accession>A0A8K1G5S8</accession>
<evidence type="ECO:0000256" key="6">
    <source>
        <dbReference type="ARBA" id="ARBA00023211"/>
    </source>
</evidence>
<dbReference type="HAMAP" id="MF_01876">
    <property type="entry name" value="PsiMP_glycosidase"/>
    <property type="match status" value="1"/>
</dbReference>
<dbReference type="InterPro" id="IPR007342">
    <property type="entry name" value="PsuG"/>
</dbReference>
<dbReference type="InterPro" id="IPR029056">
    <property type="entry name" value="Ribokinase-like"/>
</dbReference>
<dbReference type="CDD" id="cd01941">
    <property type="entry name" value="YeiC_kinase_like"/>
    <property type="match status" value="1"/>
</dbReference>
<evidence type="ECO:0000259" key="11">
    <source>
        <dbReference type="Pfam" id="PF00294"/>
    </source>
</evidence>
<dbReference type="Gene3D" id="3.40.1190.20">
    <property type="match status" value="1"/>
</dbReference>
<dbReference type="Proteomes" id="UP000796761">
    <property type="component" value="Unassembled WGS sequence"/>
</dbReference>
<evidence type="ECO:0000256" key="4">
    <source>
        <dbReference type="ARBA" id="ARBA00022777"/>
    </source>
</evidence>
<dbReference type="Pfam" id="PF04227">
    <property type="entry name" value="Indigoidine_A"/>
    <property type="match status" value="1"/>
</dbReference>
<dbReference type="GO" id="GO:0006753">
    <property type="term" value="P:nucleoside phosphate metabolic process"/>
    <property type="evidence" value="ECO:0007669"/>
    <property type="project" value="UniProtKB-ARBA"/>
</dbReference>
<dbReference type="InterPro" id="IPR022830">
    <property type="entry name" value="Indigdn_synthA-like"/>
</dbReference>
<keyword evidence="6" id="KW-0464">Manganese</keyword>
<evidence type="ECO:0000256" key="5">
    <source>
        <dbReference type="ARBA" id="ARBA00022801"/>
    </source>
</evidence>
<sequence length="878" mass="93874">MLDFWKSRREEDHPYAQDDWEDDLQPGKTLVLHGTWDHPCEKISACMAREVEEIVRKNGAVPATVGILRGQIHVGLTDEELKFLASSKSAVKVSRRDFPFVLSQGLSGGTTVSGTMIAAHKAGIPVFVTGGIGGVHRDGENTLDVSADLTELGRTPVTVVSAGAKSILDIGRTLEYLETQGVCVAAFGESREFPAFFSRQSGFQAPYHVRDEEEAAQLIDSALGLGLGSGVLIAVPCPQERAAEGQAIEDAIQQALSQTRSKGITGKEVTPFLLQKLTELTDGKSLDSNLALIQNNARVGSCIAVALSKLQKARRRKGNRPRGEDTTAPQPVVIGGINVDFIAKAQNPDILGGGQTNAGRVRRTFGGVGRNLADCLSRLGQAPRFLSALGKDEHLESVLHYCHHMDMSSVLQLEGKSTATYCAVITSAGELSVSLGDMDIHHQITQQYVSQFKENLCQAPLVCIDGNVPLSTIQYICQLAREHQLAVCYEPTDENKASKPFLSDSWKALTYISPNLQELRAINRTLGNPLPAELPSSLEDVVQAAVALACPLLAHLHCVVVTLGAHGVLLCGKSLGGSISLYPGAHEQTAAATLCAAHYPAIPISREEIVNVSGAGDSLMAGILAGMLAKHDTGTCVRMGLLAASLSLCSYEPISPEISTSSVSQEQVKSRSWPEAKKDPEQRQDLRMNIQTLTVTTLLLVLLCSAPAPFGALGSQAGNLERQAGAGSPEEASWPPRDGGNKLPGQGSERSHLLTNAWKVMREAHPSSRSPSKAMAKALLGSGEQVPPGKPWRLPLKPSHSRTVRLSHHLKDYGKFNSDTHSCHSIQSRPCQKPSDCGGCLGLYTCKLPAGTCNLKSVSRQRVQLVLPACLLPASCLV</sequence>
<dbReference type="InterPro" id="IPR002173">
    <property type="entry name" value="Carboh/pur_kinase_PfkB_CS"/>
</dbReference>
<dbReference type="PRINTS" id="PR00990">
    <property type="entry name" value="RIBOKINASE"/>
</dbReference>
<keyword evidence="13" id="KW-1185">Reference proteome</keyword>
<dbReference type="PANTHER" id="PTHR42909:SF1">
    <property type="entry name" value="CARBOHYDRATE KINASE PFKB DOMAIN-CONTAINING PROTEIN"/>
    <property type="match status" value="1"/>
</dbReference>
<keyword evidence="5" id="KW-0378">Hydrolase</keyword>
<dbReference type="SUPFAM" id="SSF110581">
    <property type="entry name" value="Indigoidine synthase A-like"/>
    <property type="match status" value="1"/>
</dbReference>
<organism evidence="12 13">
    <name type="scientific">Zosterops borbonicus</name>
    <dbReference type="NCBI Taxonomy" id="364589"/>
    <lineage>
        <taxon>Eukaryota</taxon>
        <taxon>Metazoa</taxon>
        <taxon>Chordata</taxon>
        <taxon>Craniata</taxon>
        <taxon>Vertebrata</taxon>
        <taxon>Euteleostomi</taxon>
        <taxon>Archelosauria</taxon>
        <taxon>Archosauria</taxon>
        <taxon>Dinosauria</taxon>
        <taxon>Saurischia</taxon>
        <taxon>Theropoda</taxon>
        <taxon>Coelurosauria</taxon>
        <taxon>Aves</taxon>
        <taxon>Neognathae</taxon>
        <taxon>Neoaves</taxon>
        <taxon>Telluraves</taxon>
        <taxon>Australaves</taxon>
        <taxon>Passeriformes</taxon>
        <taxon>Sylvioidea</taxon>
        <taxon>Zosteropidae</taxon>
        <taxon>Zosterops</taxon>
    </lineage>
</organism>
<protein>
    <recommendedName>
        <fullName evidence="11">Carbohydrate kinase PfkB domain-containing protein</fullName>
    </recommendedName>
</protein>
<dbReference type="InterPro" id="IPR011611">
    <property type="entry name" value="PfkB_dom"/>
</dbReference>
<dbReference type="GO" id="GO:0004730">
    <property type="term" value="F:pseudouridylate synthase activity"/>
    <property type="evidence" value="ECO:0007669"/>
    <property type="project" value="InterPro"/>
</dbReference>
<dbReference type="GO" id="GO:0016798">
    <property type="term" value="F:hydrolase activity, acting on glycosyl bonds"/>
    <property type="evidence" value="ECO:0007669"/>
    <property type="project" value="UniProtKB-KW"/>
</dbReference>
<proteinExistence type="inferred from homology"/>